<dbReference type="AlphaFoldDB" id="A0A9E6RAR4"/>
<feature type="region of interest" description="Disordered" evidence="1">
    <location>
        <begin position="336"/>
        <end position="369"/>
    </location>
</feature>
<name>A0A9E6RAR4_9HYPH</name>
<keyword evidence="2" id="KW-0812">Transmembrane</keyword>
<dbReference type="RefSeq" id="WP_261404578.1">
    <property type="nucleotide sequence ID" value="NZ_CP081869.1"/>
</dbReference>
<feature type="transmembrane region" description="Helical" evidence="2">
    <location>
        <begin position="20"/>
        <end position="37"/>
    </location>
</feature>
<proteinExistence type="predicted"/>
<dbReference type="KEGG" id="cmet:K6K41_07440"/>
<feature type="transmembrane region" description="Helical" evidence="2">
    <location>
        <begin position="43"/>
        <end position="65"/>
    </location>
</feature>
<accession>A0A9E6RAR4</accession>
<organism evidence="3 4">
    <name type="scientific">Chenggangzhangella methanolivorans</name>
    <dbReference type="NCBI Taxonomy" id="1437009"/>
    <lineage>
        <taxon>Bacteria</taxon>
        <taxon>Pseudomonadati</taxon>
        <taxon>Pseudomonadota</taxon>
        <taxon>Alphaproteobacteria</taxon>
        <taxon>Hyphomicrobiales</taxon>
        <taxon>Methylopilaceae</taxon>
        <taxon>Chenggangzhangella</taxon>
    </lineage>
</organism>
<feature type="transmembrane region" description="Helical" evidence="2">
    <location>
        <begin position="77"/>
        <end position="93"/>
    </location>
</feature>
<evidence type="ECO:0000313" key="3">
    <source>
        <dbReference type="EMBL" id="QZO01319.1"/>
    </source>
</evidence>
<evidence type="ECO:0000256" key="2">
    <source>
        <dbReference type="SAM" id="Phobius"/>
    </source>
</evidence>
<keyword evidence="2" id="KW-0472">Membrane</keyword>
<protein>
    <submittedName>
        <fullName evidence="3">Uncharacterized protein</fullName>
    </submittedName>
</protein>
<gene>
    <name evidence="3" type="ORF">K6K41_07440</name>
</gene>
<evidence type="ECO:0000313" key="4">
    <source>
        <dbReference type="Proteomes" id="UP000825701"/>
    </source>
</evidence>
<evidence type="ECO:0000256" key="1">
    <source>
        <dbReference type="SAM" id="MobiDB-lite"/>
    </source>
</evidence>
<sequence length="369" mass="38644">MHRSGARAAIAPLAASPARLSLAGAAVVLAVFLIQYTSGVSPWGHFAPVELSSNIVALAGLVWTLIELRAHWGERRLRAAWAAATIAMAMLAVDGDLDAVLPIERWGPANWAVTEMGLSIVTWLVAAGLLFWAARRFSARGIATPALGLGLGLQAIAQYAGWLSVSQPQTPTGAEVLEYLNDIGELAATLAYLVALLVAEFSPAPARGAAEAAGSAAQTSAPSAARAAAALGHRRAGAEIVSFLARRSDSRRFAAAGIAFPPVYRVAGFSWRERPGEAPWRAPHLAYVFGDADLSGVEEAERAPFARPDPALDDGWVVVRRHASHAAAAGYLAASAELSDENSPPAMVQTATASSRSRARPVPERRSPC</sequence>
<dbReference type="EMBL" id="CP081869">
    <property type="protein sequence ID" value="QZO01319.1"/>
    <property type="molecule type" value="Genomic_DNA"/>
</dbReference>
<keyword evidence="4" id="KW-1185">Reference proteome</keyword>
<feature type="transmembrane region" description="Helical" evidence="2">
    <location>
        <begin position="113"/>
        <end position="134"/>
    </location>
</feature>
<reference evidence="3" key="1">
    <citation type="submission" date="2021-08" db="EMBL/GenBank/DDBJ databases">
        <authorList>
            <person name="Zhang H."/>
            <person name="Xu M."/>
            <person name="Yu Z."/>
            <person name="Yang L."/>
            <person name="Cai Y."/>
        </authorList>
    </citation>
    <scope>NUCLEOTIDE SEQUENCE</scope>
    <source>
        <strain evidence="3">CHL1</strain>
    </source>
</reference>
<keyword evidence="2" id="KW-1133">Transmembrane helix</keyword>
<dbReference type="Proteomes" id="UP000825701">
    <property type="component" value="Chromosome"/>
</dbReference>